<dbReference type="Gene3D" id="1.25.40.20">
    <property type="entry name" value="Ankyrin repeat-containing domain"/>
    <property type="match status" value="2"/>
</dbReference>
<dbReference type="InterPro" id="IPR051631">
    <property type="entry name" value="Ankyrin-KH/SAM_domain"/>
</dbReference>
<evidence type="ECO:0000256" key="5">
    <source>
        <dbReference type="SAM" id="Phobius"/>
    </source>
</evidence>
<evidence type="ECO:0000313" key="7">
    <source>
        <dbReference type="Proteomes" id="UP000078397"/>
    </source>
</evidence>
<feature type="repeat" description="ANK" evidence="3">
    <location>
        <begin position="1154"/>
        <end position="1186"/>
    </location>
</feature>
<dbReference type="KEGG" id="pchm:VFPPC_09825"/>
<dbReference type="SUPFAM" id="SSF48403">
    <property type="entry name" value="Ankyrin repeat"/>
    <property type="match status" value="1"/>
</dbReference>
<evidence type="ECO:0000256" key="2">
    <source>
        <dbReference type="ARBA" id="ARBA00023043"/>
    </source>
</evidence>
<dbReference type="SMART" id="SM00248">
    <property type="entry name" value="ANK"/>
    <property type="match status" value="8"/>
</dbReference>
<organism evidence="6 7">
    <name type="scientific">Pochonia chlamydosporia 170</name>
    <dbReference type="NCBI Taxonomy" id="1380566"/>
    <lineage>
        <taxon>Eukaryota</taxon>
        <taxon>Fungi</taxon>
        <taxon>Dikarya</taxon>
        <taxon>Ascomycota</taxon>
        <taxon>Pezizomycotina</taxon>
        <taxon>Sordariomycetes</taxon>
        <taxon>Hypocreomycetidae</taxon>
        <taxon>Hypocreales</taxon>
        <taxon>Clavicipitaceae</taxon>
        <taxon>Pochonia</taxon>
    </lineage>
</organism>
<protein>
    <submittedName>
        <fullName evidence="6">Ankyrin repeat protein</fullName>
    </submittedName>
</protein>
<dbReference type="Pfam" id="PF00023">
    <property type="entry name" value="Ank"/>
    <property type="match status" value="1"/>
</dbReference>
<evidence type="ECO:0000256" key="4">
    <source>
        <dbReference type="SAM" id="MobiDB-lite"/>
    </source>
</evidence>
<keyword evidence="7" id="KW-1185">Reference proteome</keyword>
<dbReference type="RefSeq" id="XP_018141079.1">
    <property type="nucleotide sequence ID" value="XM_018288294.1"/>
</dbReference>
<keyword evidence="5" id="KW-0812">Transmembrane</keyword>
<feature type="transmembrane region" description="Helical" evidence="5">
    <location>
        <begin position="323"/>
        <end position="344"/>
    </location>
</feature>
<accession>A0A179FEL2</accession>
<name>A0A179FEL2_METCM</name>
<dbReference type="GeneID" id="28852288"/>
<feature type="region of interest" description="Disordered" evidence="4">
    <location>
        <begin position="281"/>
        <end position="306"/>
    </location>
</feature>
<dbReference type="AlphaFoldDB" id="A0A179FEL2"/>
<keyword evidence="2 3" id="KW-0040">ANK repeat</keyword>
<feature type="repeat" description="ANK" evidence="3">
    <location>
        <begin position="989"/>
        <end position="1021"/>
    </location>
</feature>
<dbReference type="OrthoDB" id="194358at2759"/>
<evidence type="ECO:0000256" key="3">
    <source>
        <dbReference type="PROSITE-ProRule" id="PRU00023"/>
    </source>
</evidence>
<dbReference type="PROSITE" id="PS50297">
    <property type="entry name" value="ANK_REP_REGION"/>
    <property type="match status" value="4"/>
</dbReference>
<comment type="caution">
    <text evidence="6">The sequence shown here is derived from an EMBL/GenBank/DDBJ whole genome shotgun (WGS) entry which is preliminary data.</text>
</comment>
<sequence length="1269" mass="140648">MAPIGIITIIVSAIRVGGPSWLKAIIGRARENLAVAEAELMSSTSKEVCELWNGQEIVRCMGSANIVELICLLPSDEARQGGQPKVRTCDLETATKDEFQYLQKIDSNGQFDDQEGANASFIPNNVDSASSIEKGRSTANYEASDIIIVKNMRPEAPNISLNCHGQTGRAELRAWAVFGTALQLGVIIFSGFVTYRLRWQKDGDEVKGYAFPCTLIGTIALVAGLLVCGHVVESSTDETRYRPGQGRKARIVWLQQKKVVGDQVFDSFAIFPKDERTIITTSSRAKGDTSPTTSPVDSNNPGHPASNGSLLEVLTQYTAANKLALKTIAGTVSGLCGFVAQFVGLRGMHYSASIAQLIAVLVMTGIRAVARRGLSKPPLSKRLTPGFELEWFAMTLGDLDDAPWLATSKSERDESNEKDEYKTWAIMPVDAQPYEKLEKSSADVNGIQNQAQQSLEIMRALSLLTERRGAAAAEAVSLARAIEITMDDLLPYERGKYAEEPLVWCLTIEYGRTIDQKVYFHLEQRNGKWKAFADEINAALSLWLYSIREAVENESNQVSTRRISPTISNTQDDMWLRSKTLPEACSLRLLGACSAALQRDLDWWMPLDSIRIVKVEQDDRGSLEVQHCRIIGHNYGRRDQHRRPCSMVKYLSQEMKRGTSDFLQWASCDSVETYLATESDKPLEAVLAQHLFSAFMCMVAKTMPNPLNGVVDLLPHGDLQNPCPSFTLRNSLLSRIAQEVSSTGLGSADEILLSVILPLSTEQKLPQVDDIICDLANKYCNSQDRLFYSDDGPQRRFLWVHKIGRTFPAESVTSYRATATMMDYLRTLNMLYELKSLDYGFFSHMKPELEDALRCTNRSILSELMSIYEFQGRGWHCAPVQEARCGLVERRDWEDATRFRLEYGLHLPKSLYFSNGTNGSDHLGWTLQHYAAAQGMGLDLKRSLTEGADVNAVDLAGWTPLHYASQCGLSSIVQLLIDFSANVDAEGRFGWKPIHFAAMSGDCDTIRLLLNAGAKLAACDFFQNTCLHLAAMYGRVDAAELLVSLGIQMDAYNTHSETPFHASARLGQIGVAKLLASKLKVDERRQGWPWKEQLYLAARYGHADVIKVIFECGDGKPSSSLHAYSIYVAAREGHYDVVELLIKTADNKVSADENFRTPLHGAAEGGQLDIIRFLVTNGANIEALDEGQTPFEAAVMGARRESRWRTASEGFLRKQVDAARLLAELGADTKGYVITDTSIQDRDGKDVLQECIKNLRQQEDTSPSDVGIV</sequence>
<evidence type="ECO:0000313" key="6">
    <source>
        <dbReference type="EMBL" id="OAQ63499.1"/>
    </source>
</evidence>
<dbReference type="Pfam" id="PF12796">
    <property type="entry name" value="Ank_2"/>
    <property type="match status" value="2"/>
</dbReference>
<feature type="repeat" description="ANK" evidence="3">
    <location>
        <begin position="1022"/>
        <end position="1054"/>
    </location>
</feature>
<feature type="transmembrane region" description="Helical" evidence="5">
    <location>
        <begin position="174"/>
        <end position="197"/>
    </location>
</feature>
<proteinExistence type="predicted"/>
<feature type="repeat" description="ANK" evidence="3">
    <location>
        <begin position="956"/>
        <end position="988"/>
    </location>
</feature>
<dbReference type="EMBL" id="LSBJ02000006">
    <property type="protein sequence ID" value="OAQ63499.1"/>
    <property type="molecule type" value="Genomic_DNA"/>
</dbReference>
<dbReference type="InterPro" id="IPR002110">
    <property type="entry name" value="Ankyrin_rpt"/>
</dbReference>
<feature type="transmembrane region" description="Helical" evidence="5">
    <location>
        <begin position="209"/>
        <end position="232"/>
    </location>
</feature>
<dbReference type="Proteomes" id="UP000078397">
    <property type="component" value="Unassembled WGS sequence"/>
</dbReference>
<keyword evidence="1" id="KW-0677">Repeat</keyword>
<dbReference type="PANTHER" id="PTHR23206:SF7">
    <property type="entry name" value="PROTEIN KINASE DOMAIN-CONTAINING PROTEIN"/>
    <property type="match status" value="1"/>
</dbReference>
<dbReference type="PROSITE" id="PS50088">
    <property type="entry name" value="ANK_REPEAT"/>
    <property type="match status" value="4"/>
</dbReference>
<keyword evidence="5" id="KW-0472">Membrane</keyword>
<dbReference type="GO" id="GO:0005737">
    <property type="term" value="C:cytoplasm"/>
    <property type="evidence" value="ECO:0007669"/>
    <property type="project" value="TreeGrafter"/>
</dbReference>
<dbReference type="PANTHER" id="PTHR23206">
    <property type="entry name" value="MASK PROTEIN"/>
    <property type="match status" value="1"/>
</dbReference>
<dbReference type="STRING" id="1380566.A0A179FEL2"/>
<reference evidence="6 7" key="1">
    <citation type="journal article" date="2016" name="PLoS Pathog.">
        <title>Biosynthesis of antibiotic leucinostatins in bio-control fungus Purpureocillium lilacinum and their inhibition on phytophthora revealed by genome mining.</title>
        <authorList>
            <person name="Wang G."/>
            <person name="Liu Z."/>
            <person name="Lin R."/>
            <person name="Li E."/>
            <person name="Mao Z."/>
            <person name="Ling J."/>
            <person name="Yang Y."/>
            <person name="Yin W.B."/>
            <person name="Xie B."/>
        </authorList>
    </citation>
    <scope>NUCLEOTIDE SEQUENCE [LARGE SCALE GENOMIC DNA]</scope>
    <source>
        <strain evidence="6">170</strain>
    </source>
</reference>
<keyword evidence="5" id="KW-1133">Transmembrane helix</keyword>
<gene>
    <name evidence="6" type="ORF">VFPPC_09825</name>
</gene>
<evidence type="ECO:0000256" key="1">
    <source>
        <dbReference type="ARBA" id="ARBA00022737"/>
    </source>
</evidence>
<dbReference type="InterPro" id="IPR036770">
    <property type="entry name" value="Ankyrin_rpt-contain_sf"/>
</dbReference>